<proteinExistence type="predicted"/>
<evidence type="ECO:0000259" key="1">
    <source>
        <dbReference type="Pfam" id="PF00646"/>
    </source>
</evidence>
<dbReference type="SUPFAM" id="SSF117281">
    <property type="entry name" value="Kelch motif"/>
    <property type="match status" value="1"/>
</dbReference>
<gene>
    <name evidence="2" type="ORF">VNO78_11316</name>
</gene>
<reference evidence="2 3" key="1">
    <citation type="submission" date="2024-01" db="EMBL/GenBank/DDBJ databases">
        <title>The genomes of 5 underutilized Papilionoideae crops provide insights into root nodulation and disease resistanc.</title>
        <authorList>
            <person name="Jiang F."/>
        </authorList>
    </citation>
    <scope>NUCLEOTIDE SEQUENCE [LARGE SCALE GENOMIC DNA]</scope>
    <source>
        <strain evidence="2">DUOXIRENSHENG_FW03</strain>
        <tissue evidence="2">Leaves</tissue>
    </source>
</reference>
<dbReference type="Pfam" id="PF01344">
    <property type="entry name" value="Kelch_1"/>
    <property type="match status" value="2"/>
</dbReference>
<dbReference type="GO" id="GO:0080037">
    <property type="term" value="P:negative regulation of cytokinin-activated signaling pathway"/>
    <property type="evidence" value="ECO:0007669"/>
    <property type="project" value="InterPro"/>
</dbReference>
<evidence type="ECO:0000313" key="3">
    <source>
        <dbReference type="Proteomes" id="UP001386955"/>
    </source>
</evidence>
<accession>A0AAN9SP07</accession>
<dbReference type="PANTHER" id="PTHR46407:SF6">
    <property type="entry name" value="F-BOX DOMAIN-CONTAINING PROTEIN"/>
    <property type="match status" value="1"/>
</dbReference>
<dbReference type="SMART" id="SM00612">
    <property type="entry name" value="Kelch"/>
    <property type="match status" value="2"/>
</dbReference>
<dbReference type="SUPFAM" id="SSF81383">
    <property type="entry name" value="F-box domain"/>
    <property type="match status" value="1"/>
</dbReference>
<dbReference type="InterPro" id="IPR001810">
    <property type="entry name" value="F-box_dom"/>
</dbReference>
<dbReference type="Gene3D" id="2.120.10.80">
    <property type="entry name" value="Kelch-type beta propeller"/>
    <property type="match status" value="1"/>
</dbReference>
<dbReference type="AlphaFoldDB" id="A0AAN9SP07"/>
<dbReference type="PANTHER" id="PTHR46407">
    <property type="entry name" value="OS02G0208700 PROTEIN"/>
    <property type="match status" value="1"/>
</dbReference>
<dbReference type="Pfam" id="PF00646">
    <property type="entry name" value="F-box"/>
    <property type="match status" value="1"/>
</dbReference>
<name>A0AAN9SP07_PSOTE</name>
<organism evidence="2 3">
    <name type="scientific">Psophocarpus tetragonolobus</name>
    <name type="common">Winged bean</name>
    <name type="synonym">Dolichos tetragonolobus</name>
    <dbReference type="NCBI Taxonomy" id="3891"/>
    <lineage>
        <taxon>Eukaryota</taxon>
        <taxon>Viridiplantae</taxon>
        <taxon>Streptophyta</taxon>
        <taxon>Embryophyta</taxon>
        <taxon>Tracheophyta</taxon>
        <taxon>Spermatophyta</taxon>
        <taxon>Magnoliopsida</taxon>
        <taxon>eudicotyledons</taxon>
        <taxon>Gunneridae</taxon>
        <taxon>Pentapetalae</taxon>
        <taxon>rosids</taxon>
        <taxon>fabids</taxon>
        <taxon>Fabales</taxon>
        <taxon>Fabaceae</taxon>
        <taxon>Papilionoideae</taxon>
        <taxon>50 kb inversion clade</taxon>
        <taxon>NPAAA clade</taxon>
        <taxon>indigoferoid/millettioid clade</taxon>
        <taxon>Phaseoleae</taxon>
        <taxon>Psophocarpus</taxon>
    </lineage>
</organism>
<feature type="domain" description="F-box" evidence="1">
    <location>
        <begin position="11"/>
        <end position="51"/>
    </location>
</feature>
<comment type="caution">
    <text evidence="2">The sequence shown here is derived from an EMBL/GenBank/DDBJ whole genome shotgun (WGS) entry which is preliminary data.</text>
</comment>
<evidence type="ECO:0000313" key="2">
    <source>
        <dbReference type="EMBL" id="KAK7400116.1"/>
    </source>
</evidence>
<dbReference type="EMBL" id="JAYMYS010000003">
    <property type="protein sequence ID" value="KAK7400116.1"/>
    <property type="molecule type" value="Genomic_DNA"/>
</dbReference>
<dbReference type="InterPro" id="IPR044595">
    <property type="entry name" value="KMD1-4"/>
</dbReference>
<dbReference type="CDD" id="cd22152">
    <property type="entry name" value="F-box_AtAFR-like"/>
    <property type="match status" value="1"/>
</dbReference>
<dbReference type="Proteomes" id="UP001386955">
    <property type="component" value="Unassembled WGS sequence"/>
</dbReference>
<dbReference type="InterPro" id="IPR015915">
    <property type="entry name" value="Kelch-typ_b-propeller"/>
</dbReference>
<dbReference type="InterPro" id="IPR036047">
    <property type="entry name" value="F-box-like_dom_sf"/>
</dbReference>
<keyword evidence="3" id="KW-1185">Reference proteome</keyword>
<protein>
    <recommendedName>
        <fullName evidence="1">F-box domain-containing protein</fullName>
    </recommendedName>
</protein>
<dbReference type="GO" id="GO:2000762">
    <property type="term" value="P:regulation of phenylpropanoid metabolic process"/>
    <property type="evidence" value="ECO:0007669"/>
    <property type="project" value="InterPro"/>
</dbReference>
<sequence>MDISNLIDLIPGLPSDLGLECLTRLPHAAHRVALQVCSQWHRLLQSEDFYKHRKKFGHTRKVTCLLQARQEQPLQGKPASLPSPYGISIFDPDTMTWDWVLPVPDYPFGLPMFSQLASCDGNLVLMGGWDPTTYQPLSALFVYDFRTSLWRRGKDMLDKRSFFALGSGLGRVYVAGGHDENKNALSSAWAYDPSSDEWAGLAQMARERDECEGVVIGDEFWVVSGYGTERQGLFDGSAEVLDIGSGKWREVNGCWEEGGCPRSCVGVGKDGKLVNFRGLDPRLKAGLCGVLVGSRVLLSGSDYDGAPHGFYLVDMEEGQHRKLRRISVPHCFSGFVQSGCCVEI</sequence>
<dbReference type="InterPro" id="IPR006652">
    <property type="entry name" value="Kelch_1"/>
</dbReference>